<feature type="transmembrane region" description="Helical" evidence="8">
    <location>
        <begin position="71"/>
        <end position="93"/>
    </location>
</feature>
<feature type="transmembrane region" description="Helical" evidence="8">
    <location>
        <begin position="332"/>
        <end position="354"/>
    </location>
</feature>
<evidence type="ECO:0000256" key="2">
    <source>
        <dbReference type="ARBA" id="ARBA00007998"/>
    </source>
</evidence>
<keyword evidence="3" id="KW-0813">Transport</keyword>
<dbReference type="KEGG" id="fwa:DCMF_10545"/>
<evidence type="ECO:0000256" key="3">
    <source>
        <dbReference type="ARBA" id="ARBA00022448"/>
    </source>
</evidence>
<protein>
    <recommendedName>
        <fullName evidence="11">GerAB/ArcD/ProY family transporter</fullName>
    </recommendedName>
</protein>
<keyword evidence="6 8" id="KW-1133">Transmembrane helix</keyword>
<dbReference type="Pfam" id="PF03845">
    <property type="entry name" value="Spore_permease"/>
    <property type="match status" value="1"/>
</dbReference>
<evidence type="ECO:0000256" key="4">
    <source>
        <dbReference type="ARBA" id="ARBA00022544"/>
    </source>
</evidence>
<evidence type="ECO:0000256" key="7">
    <source>
        <dbReference type="ARBA" id="ARBA00023136"/>
    </source>
</evidence>
<dbReference type="NCBIfam" id="TIGR00912">
    <property type="entry name" value="2A0309"/>
    <property type="match status" value="1"/>
</dbReference>
<keyword evidence="4" id="KW-0309">Germination</keyword>
<gene>
    <name evidence="9" type="ORF">DCMF_10545</name>
</gene>
<dbReference type="GO" id="GO:0009847">
    <property type="term" value="P:spore germination"/>
    <property type="evidence" value="ECO:0007669"/>
    <property type="project" value="InterPro"/>
</dbReference>
<reference evidence="9 10" key="1">
    <citation type="submission" date="2016-10" db="EMBL/GenBank/DDBJ databases">
        <title>Complete Genome Sequence of Peptococcaceae strain DCMF.</title>
        <authorList>
            <person name="Edwards R.J."/>
            <person name="Holland S.I."/>
            <person name="Deshpande N.P."/>
            <person name="Wong Y.K."/>
            <person name="Ertan H."/>
            <person name="Manefield M."/>
            <person name="Russell T.L."/>
            <person name="Lee M.J."/>
        </authorList>
    </citation>
    <scope>NUCLEOTIDE SEQUENCE [LARGE SCALE GENOMIC DNA]</scope>
    <source>
        <strain evidence="9 10">DCMF</strain>
    </source>
</reference>
<keyword evidence="5 8" id="KW-0812">Transmembrane</keyword>
<evidence type="ECO:0000313" key="10">
    <source>
        <dbReference type="Proteomes" id="UP000323521"/>
    </source>
</evidence>
<feature type="transmembrane region" description="Helical" evidence="8">
    <location>
        <begin position="181"/>
        <end position="202"/>
    </location>
</feature>
<keyword evidence="7 8" id="KW-0472">Membrane</keyword>
<evidence type="ECO:0000256" key="5">
    <source>
        <dbReference type="ARBA" id="ARBA00022692"/>
    </source>
</evidence>
<feature type="transmembrane region" description="Helical" evidence="8">
    <location>
        <begin position="143"/>
        <end position="161"/>
    </location>
</feature>
<feature type="transmembrane region" description="Helical" evidence="8">
    <location>
        <begin position="12"/>
        <end position="32"/>
    </location>
</feature>
<comment type="subcellular location">
    <subcellularLocation>
        <location evidence="1">Membrane</location>
        <topology evidence="1">Multi-pass membrane protein</topology>
    </subcellularLocation>
</comment>
<proteinExistence type="inferred from homology"/>
<dbReference type="Proteomes" id="UP000323521">
    <property type="component" value="Chromosome"/>
</dbReference>
<dbReference type="AlphaFoldDB" id="A0A3G1KRR7"/>
<dbReference type="InterPro" id="IPR004761">
    <property type="entry name" value="Spore_GerAB"/>
</dbReference>
<keyword evidence="10" id="KW-1185">Reference proteome</keyword>
<comment type="similarity">
    <text evidence="2">Belongs to the amino acid-polyamine-organocation (APC) superfamily. Spore germination protein (SGP) (TC 2.A.3.9) family.</text>
</comment>
<dbReference type="EMBL" id="CP017634">
    <property type="protein sequence ID" value="ATW25148.1"/>
    <property type="molecule type" value="Genomic_DNA"/>
</dbReference>
<dbReference type="RefSeq" id="WP_214659258.1">
    <property type="nucleotide sequence ID" value="NZ_CP017634.1"/>
</dbReference>
<feature type="transmembrane region" description="Helical" evidence="8">
    <location>
        <begin position="214"/>
        <end position="246"/>
    </location>
</feature>
<accession>A0A3G1KRR7</accession>
<evidence type="ECO:0008006" key="11">
    <source>
        <dbReference type="Google" id="ProtNLM"/>
    </source>
</evidence>
<evidence type="ECO:0000313" key="9">
    <source>
        <dbReference type="EMBL" id="ATW25148.1"/>
    </source>
</evidence>
<organism evidence="9 10">
    <name type="scientific">Formimonas warabiya</name>
    <dbReference type="NCBI Taxonomy" id="1761012"/>
    <lineage>
        <taxon>Bacteria</taxon>
        <taxon>Bacillati</taxon>
        <taxon>Bacillota</taxon>
        <taxon>Clostridia</taxon>
        <taxon>Eubacteriales</taxon>
        <taxon>Peptococcaceae</taxon>
        <taxon>Candidatus Formimonas</taxon>
    </lineage>
</organism>
<feature type="transmembrane region" description="Helical" evidence="8">
    <location>
        <begin position="113"/>
        <end position="131"/>
    </location>
</feature>
<sequence>MIPPETKLSPNALAVLMVGFLYGSTLILNPGGGAGHDAWIAVLLGMGEGLLIATAFVLLSSRFQGQTLVEICRSVYGPVLGNILSALFIWYLFHLGSLVLNNFSRFFALIMPETPKLALILPIMLVCVSAVKKGAETLTRCAQIFVPLTTVLIIFSTMMLINKINLQNLAPVMEVPGKKLFWAAHGAATFPFAETVAFLMLLQALEKGAKPFTLVLKAFIFATLFLILIVIFNTGVLGATAEAFLYPSFEAARNINIGNTLNRVDIIVAINFLTMGFLKISVLLYGSALGTAQLFRFRSHRPLVFPLGILMILLEILDYQNTPQMVEFAQKYYPIYALPFQLGIPLLTLIMAFLRGLPRKGRER</sequence>
<feature type="transmembrane region" description="Helical" evidence="8">
    <location>
        <begin position="303"/>
        <end position="320"/>
    </location>
</feature>
<evidence type="ECO:0000256" key="8">
    <source>
        <dbReference type="SAM" id="Phobius"/>
    </source>
</evidence>
<evidence type="ECO:0000256" key="1">
    <source>
        <dbReference type="ARBA" id="ARBA00004141"/>
    </source>
</evidence>
<dbReference type="PANTHER" id="PTHR34975">
    <property type="entry name" value="SPORE GERMINATION PROTEIN A2"/>
    <property type="match status" value="1"/>
</dbReference>
<dbReference type="GO" id="GO:0016020">
    <property type="term" value="C:membrane"/>
    <property type="evidence" value="ECO:0007669"/>
    <property type="project" value="UniProtKB-SubCell"/>
</dbReference>
<dbReference type="PANTHER" id="PTHR34975:SF2">
    <property type="entry name" value="SPORE GERMINATION PROTEIN A2"/>
    <property type="match status" value="1"/>
</dbReference>
<feature type="transmembrane region" description="Helical" evidence="8">
    <location>
        <begin position="38"/>
        <end position="59"/>
    </location>
</feature>
<name>A0A3G1KRR7_FORW1</name>
<evidence type="ECO:0000256" key="6">
    <source>
        <dbReference type="ARBA" id="ARBA00022989"/>
    </source>
</evidence>
<feature type="transmembrane region" description="Helical" evidence="8">
    <location>
        <begin position="266"/>
        <end position="291"/>
    </location>
</feature>